<sequence>MPMLKLCGTLLMMGLRTSLCLQFKPHHIAAGAIFLAAKFLNVKLPSNGGRNLMSLHNNWRILSCSCYFLAEVSSQMLELYEQNRVPPSQSREMEGSSGVQPNHKASGKAPSEEPQLLMVMRKHKQESETSKQLRHYPVDDLGMPKANQNTGNENGITEVVSVITDHQVEVEVGYNPNQKLFPKKGIAREGPNSRNFV</sequence>
<dbReference type="EMBL" id="JBAMMX010000010">
    <property type="protein sequence ID" value="KAK6932038.1"/>
    <property type="molecule type" value="Genomic_DNA"/>
</dbReference>
<dbReference type="InterPro" id="IPR043198">
    <property type="entry name" value="Cyclin/Ssn8"/>
</dbReference>
<evidence type="ECO:0000256" key="2">
    <source>
        <dbReference type="ARBA" id="ARBA00023306"/>
    </source>
</evidence>
<feature type="chain" id="PRO_5042827530" evidence="4">
    <location>
        <begin position="21"/>
        <end position="197"/>
    </location>
</feature>
<gene>
    <name evidence="5" type="ORF">RJ641_001662</name>
</gene>
<keyword evidence="6" id="KW-1185">Reference proteome</keyword>
<dbReference type="InterPro" id="IPR036915">
    <property type="entry name" value="Cyclin-like_sf"/>
</dbReference>
<evidence type="ECO:0000256" key="3">
    <source>
        <dbReference type="SAM" id="MobiDB-lite"/>
    </source>
</evidence>
<evidence type="ECO:0000256" key="4">
    <source>
        <dbReference type="SAM" id="SignalP"/>
    </source>
</evidence>
<name>A0AAN8VQJ1_9MAGN</name>
<dbReference type="GO" id="GO:0006357">
    <property type="term" value="P:regulation of transcription by RNA polymerase II"/>
    <property type="evidence" value="ECO:0007669"/>
    <property type="project" value="InterPro"/>
</dbReference>
<comment type="caution">
    <text evidence="5">The sequence shown here is derived from an EMBL/GenBank/DDBJ whole genome shotgun (WGS) entry which is preliminary data.</text>
</comment>
<dbReference type="GO" id="GO:0016538">
    <property type="term" value="F:cyclin-dependent protein serine/threonine kinase regulator activity"/>
    <property type="evidence" value="ECO:0007669"/>
    <property type="project" value="InterPro"/>
</dbReference>
<dbReference type="Proteomes" id="UP001370490">
    <property type="component" value="Unassembled WGS sequence"/>
</dbReference>
<reference evidence="5 6" key="1">
    <citation type="submission" date="2023-12" db="EMBL/GenBank/DDBJ databases">
        <title>A high-quality genome assembly for Dillenia turbinata (Dilleniales).</title>
        <authorList>
            <person name="Chanderbali A."/>
        </authorList>
    </citation>
    <scope>NUCLEOTIDE SEQUENCE [LARGE SCALE GENOMIC DNA]</scope>
    <source>
        <strain evidence="5">LSX21</strain>
        <tissue evidence="5">Leaf</tissue>
    </source>
</reference>
<evidence type="ECO:0000313" key="6">
    <source>
        <dbReference type="Proteomes" id="UP001370490"/>
    </source>
</evidence>
<dbReference type="SUPFAM" id="SSF47954">
    <property type="entry name" value="Cyclin-like"/>
    <property type="match status" value="1"/>
</dbReference>
<feature type="signal peptide" evidence="4">
    <location>
        <begin position="1"/>
        <end position="20"/>
    </location>
</feature>
<accession>A0AAN8VQJ1</accession>
<dbReference type="AlphaFoldDB" id="A0AAN8VQJ1"/>
<keyword evidence="1" id="KW-0132">Cell division</keyword>
<keyword evidence="4" id="KW-0732">Signal</keyword>
<keyword evidence="2" id="KW-0131">Cell cycle</keyword>
<evidence type="ECO:0000313" key="5">
    <source>
        <dbReference type="EMBL" id="KAK6932038.1"/>
    </source>
</evidence>
<proteinExistence type="predicted"/>
<dbReference type="Gene3D" id="1.10.472.10">
    <property type="entry name" value="Cyclin-like"/>
    <property type="match status" value="1"/>
</dbReference>
<dbReference type="PANTHER" id="PTHR10026">
    <property type="entry name" value="CYCLIN"/>
    <property type="match status" value="1"/>
</dbReference>
<evidence type="ECO:0000256" key="1">
    <source>
        <dbReference type="ARBA" id="ARBA00022618"/>
    </source>
</evidence>
<dbReference type="GO" id="GO:0051301">
    <property type="term" value="P:cell division"/>
    <property type="evidence" value="ECO:0007669"/>
    <property type="project" value="UniProtKB-KW"/>
</dbReference>
<organism evidence="5 6">
    <name type="scientific">Dillenia turbinata</name>
    <dbReference type="NCBI Taxonomy" id="194707"/>
    <lineage>
        <taxon>Eukaryota</taxon>
        <taxon>Viridiplantae</taxon>
        <taxon>Streptophyta</taxon>
        <taxon>Embryophyta</taxon>
        <taxon>Tracheophyta</taxon>
        <taxon>Spermatophyta</taxon>
        <taxon>Magnoliopsida</taxon>
        <taxon>eudicotyledons</taxon>
        <taxon>Gunneridae</taxon>
        <taxon>Pentapetalae</taxon>
        <taxon>Dilleniales</taxon>
        <taxon>Dilleniaceae</taxon>
        <taxon>Dillenia</taxon>
    </lineage>
</organism>
<protein>
    <submittedName>
        <fullName evidence="5">Uncharacterized protein</fullName>
    </submittedName>
</protein>
<feature type="region of interest" description="Disordered" evidence="3">
    <location>
        <begin position="83"/>
        <end position="114"/>
    </location>
</feature>